<organism evidence="1">
    <name type="scientific">marine sediment metagenome</name>
    <dbReference type="NCBI Taxonomy" id="412755"/>
    <lineage>
        <taxon>unclassified sequences</taxon>
        <taxon>metagenomes</taxon>
        <taxon>ecological metagenomes</taxon>
    </lineage>
</organism>
<evidence type="ECO:0000313" key="1">
    <source>
        <dbReference type="EMBL" id="KKN54749.1"/>
    </source>
</evidence>
<name>A0A0F9RIZ0_9ZZZZ</name>
<gene>
    <name evidence="1" type="ORF">LCGC14_0589010</name>
</gene>
<comment type="caution">
    <text evidence="1">The sequence shown here is derived from an EMBL/GenBank/DDBJ whole genome shotgun (WGS) entry which is preliminary data.</text>
</comment>
<protein>
    <submittedName>
        <fullName evidence="1">Uncharacterized protein</fullName>
    </submittedName>
</protein>
<accession>A0A0F9RIZ0</accession>
<proteinExistence type="predicted"/>
<reference evidence="1" key="1">
    <citation type="journal article" date="2015" name="Nature">
        <title>Complex archaea that bridge the gap between prokaryotes and eukaryotes.</title>
        <authorList>
            <person name="Spang A."/>
            <person name="Saw J.H."/>
            <person name="Jorgensen S.L."/>
            <person name="Zaremba-Niedzwiedzka K."/>
            <person name="Martijn J."/>
            <person name="Lind A.E."/>
            <person name="van Eijk R."/>
            <person name="Schleper C."/>
            <person name="Guy L."/>
            <person name="Ettema T.J."/>
        </authorList>
    </citation>
    <scope>NUCLEOTIDE SEQUENCE</scope>
</reference>
<dbReference type="EMBL" id="LAZR01000913">
    <property type="protein sequence ID" value="KKN54749.1"/>
    <property type="molecule type" value="Genomic_DNA"/>
</dbReference>
<dbReference type="AlphaFoldDB" id="A0A0F9RIZ0"/>
<sequence>MMGKEDDLTAAYLQGQSDTQVAMSQSTQQQQALNSGLYPQTDTDASFNTREFYLGYEDLLMEKMQAWRGKIKNDAGEWIDGGQVFMKEAAIAVVINMIRDMMSVPSRLSNLDENYVSLYAYQARKHISKFLHTVGWTDYEIPIEYMGIISFQSGQIIHAGLTWAKNAGGQRFMTRSIVSHENVSRLFTGPPGKGSEEDKKWVPKAKLW</sequence>